<evidence type="ECO:0000256" key="1">
    <source>
        <dbReference type="SAM" id="Phobius"/>
    </source>
</evidence>
<gene>
    <name evidence="2" type="primary">ATP8</name>
</gene>
<organism evidence="2">
    <name type="scientific">Leptocorisa costalis</name>
    <dbReference type="NCBI Taxonomy" id="2899124"/>
    <lineage>
        <taxon>Eukaryota</taxon>
        <taxon>Metazoa</taxon>
        <taxon>Ecdysozoa</taxon>
        <taxon>Arthropoda</taxon>
        <taxon>Hexapoda</taxon>
        <taxon>Insecta</taxon>
        <taxon>Pterygota</taxon>
        <taxon>Neoptera</taxon>
        <taxon>Paraneoptera</taxon>
        <taxon>Hemiptera</taxon>
        <taxon>Heteroptera</taxon>
        <taxon>Panheteroptera</taxon>
        <taxon>Pentatomomorpha</taxon>
        <taxon>Coreoidea</taxon>
        <taxon>Alydidae</taxon>
        <taxon>Leptocorisa</taxon>
    </lineage>
</organism>
<keyword evidence="2" id="KW-0496">Mitochondrion</keyword>
<dbReference type="AlphaFoldDB" id="A0A8T9EH35"/>
<dbReference type="RefSeq" id="YP_010311843.1">
    <property type="nucleotide sequence ID" value="NC_061680.1"/>
</dbReference>
<protein>
    <submittedName>
        <fullName evidence="2">ATP synthase F0 subunit 8</fullName>
    </submittedName>
</protein>
<proteinExistence type="predicted"/>
<keyword evidence="1" id="KW-1133">Transmembrane helix</keyword>
<sequence length="52" mass="6524">MPQMAPLWWELLFTMFVTSFMLMIMIMYFNKMMKSKKIKTIIITTKQKQWKW</sequence>
<keyword evidence="1" id="KW-0812">Transmembrane</keyword>
<reference evidence="2" key="1">
    <citation type="journal article" date="2022" name="Zool. Scr.">
        <title>Species delimitation of rice seed bugs complex: Insights from mitochondrial genomes and ddRAD-seq data.</title>
        <authorList>
            <person name="Dong X."/>
            <person name="Yi W."/>
            <person name="Zheng C."/>
            <person name="Zhu X."/>
            <person name="Wang S."/>
            <person name="Xue H."/>
            <person name="Ye Z."/>
            <person name="Bu W."/>
        </authorList>
    </citation>
    <scope>NUCLEOTIDE SEQUENCE</scope>
</reference>
<keyword evidence="1" id="KW-0472">Membrane</keyword>
<name>A0A8T9EH35_9HEMI</name>
<dbReference type="EMBL" id="OL697752">
    <property type="protein sequence ID" value="UNA68827.1"/>
    <property type="molecule type" value="Genomic_DNA"/>
</dbReference>
<dbReference type="CTD" id="4509"/>
<geneLocation type="mitochondrion" evidence="2"/>
<dbReference type="GeneID" id="71443676"/>
<evidence type="ECO:0000313" key="2">
    <source>
        <dbReference type="EMBL" id="UNA68827.1"/>
    </source>
</evidence>
<accession>A0A8T9EH35</accession>
<feature type="transmembrane region" description="Helical" evidence="1">
    <location>
        <begin position="6"/>
        <end position="29"/>
    </location>
</feature>